<dbReference type="GO" id="GO:0016567">
    <property type="term" value="P:protein ubiquitination"/>
    <property type="evidence" value="ECO:0007669"/>
    <property type="project" value="TreeGrafter"/>
</dbReference>
<evidence type="ECO:0000259" key="6">
    <source>
        <dbReference type="PROSITE" id="PS50089"/>
    </source>
</evidence>
<dbReference type="InterPro" id="IPR001841">
    <property type="entry name" value="Znf_RING"/>
</dbReference>
<sequence length="177" mass="19503">MCSELECGVCYLTFNAGRRCPRELHCKHSFCESCLLALARPGGAGEGRSIVCPLCRRTTSISGERRMRAELRVDEGVLQRLLAAGVLEREDGEEVDREAEEEDARTRCRCEEEEHAAPGEASDEEGVAPAAISGGALRRSLRKVWKKISGNGARPRGENCMTDADLRSMAMMACYMF</sequence>
<gene>
    <name evidence="8" type="primary">si:ch73-335l21.4</name>
</gene>
<evidence type="ECO:0000313" key="7">
    <source>
        <dbReference type="Proteomes" id="UP000515150"/>
    </source>
</evidence>
<evidence type="ECO:0000313" key="8">
    <source>
        <dbReference type="RefSeq" id="XP_028998588.1"/>
    </source>
</evidence>
<dbReference type="Proteomes" id="UP000515150">
    <property type="component" value="Chromosome 2"/>
</dbReference>
<dbReference type="PROSITE" id="PS50089">
    <property type="entry name" value="ZF_RING_2"/>
    <property type="match status" value="1"/>
</dbReference>
<dbReference type="KEGG" id="bspl:114851151"/>
<dbReference type="RefSeq" id="XP_028998588.1">
    <property type="nucleotide sequence ID" value="XM_029142755.3"/>
</dbReference>
<dbReference type="SMART" id="SM00184">
    <property type="entry name" value="RING"/>
    <property type="match status" value="1"/>
</dbReference>
<proteinExistence type="predicted"/>
<keyword evidence="1" id="KW-0479">Metal-binding</keyword>
<dbReference type="GeneID" id="114851151"/>
<dbReference type="PANTHER" id="PTHR22791">
    <property type="entry name" value="RING-TYPE DOMAIN-CONTAINING PROTEIN"/>
    <property type="match status" value="1"/>
</dbReference>
<feature type="region of interest" description="Disordered" evidence="5">
    <location>
        <begin position="91"/>
        <end position="128"/>
    </location>
</feature>
<dbReference type="InParanoid" id="A0A6P7LXG5"/>
<feature type="domain" description="RING-type" evidence="6">
    <location>
        <begin position="7"/>
        <end position="56"/>
    </location>
</feature>
<keyword evidence="3" id="KW-0862">Zinc</keyword>
<evidence type="ECO:0000256" key="1">
    <source>
        <dbReference type="ARBA" id="ARBA00022723"/>
    </source>
</evidence>
<dbReference type="Pfam" id="PF14634">
    <property type="entry name" value="zf-RING_5"/>
    <property type="match status" value="1"/>
</dbReference>
<evidence type="ECO:0000256" key="2">
    <source>
        <dbReference type="ARBA" id="ARBA00022771"/>
    </source>
</evidence>
<keyword evidence="2 4" id="KW-0863">Zinc-finger</keyword>
<keyword evidence="7" id="KW-1185">Reference proteome</keyword>
<dbReference type="GO" id="GO:0061630">
    <property type="term" value="F:ubiquitin protein ligase activity"/>
    <property type="evidence" value="ECO:0007669"/>
    <property type="project" value="TreeGrafter"/>
</dbReference>
<dbReference type="InterPro" id="IPR051435">
    <property type="entry name" value="RING_finger_E3_ubiq-ligases"/>
</dbReference>
<feature type="compositionally biased region" description="Acidic residues" evidence="5">
    <location>
        <begin position="91"/>
        <end position="103"/>
    </location>
</feature>
<reference evidence="8" key="1">
    <citation type="submission" date="2025-08" db="UniProtKB">
        <authorList>
            <consortium name="RefSeq"/>
        </authorList>
    </citation>
    <scope>IDENTIFICATION</scope>
</reference>
<dbReference type="InterPro" id="IPR017907">
    <property type="entry name" value="Znf_RING_CS"/>
</dbReference>
<evidence type="ECO:0000256" key="4">
    <source>
        <dbReference type="PROSITE-ProRule" id="PRU00175"/>
    </source>
</evidence>
<dbReference type="GO" id="GO:0008270">
    <property type="term" value="F:zinc ion binding"/>
    <property type="evidence" value="ECO:0007669"/>
    <property type="project" value="UniProtKB-KW"/>
</dbReference>
<dbReference type="OrthoDB" id="252722at2759"/>
<evidence type="ECO:0000256" key="3">
    <source>
        <dbReference type="ARBA" id="ARBA00022833"/>
    </source>
</evidence>
<evidence type="ECO:0000256" key="5">
    <source>
        <dbReference type="SAM" id="MobiDB-lite"/>
    </source>
</evidence>
<accession>A0A6P7LXG5</accession>
<dbReference type="PANTHER" id="PTHR22791:SF14">
    <property type="entry name" value="RING FINGER PROTEIN 227"/>
    <property type="match status" value="1"/>
</dbReference>
<dbReference type="SUPFAM" id="SSF57850">
    <property type="entry name" value="RING/U-box"/>
    <property type="match status" value="1"/>
</dbReference>
<protein>
    <submittedName>
        <fullName evidence="8">E3 ubiquitin-protein ligase-like</fullName>
    </submittedName>
</protein>
<dbReference type="Gene3D" id="3.30.40.10">
    <property type="entry name" value="Zinc/RING finger domain, C3HC4 (zinc finger)"/>
    <property type="match status" value="1"/>
</dbReference>
<feature type="compositionally biased region" description="Basic and acidic residues" evidence="5">
    <location>
        <begin position="104"/>
        <end position="117"/>
    </location>
</feature>
<dbReference type="InterPro" id="IPR013083">
    <property type="entry name" value="Znf_RING/FYVE/PHD"/>
</dbReference>
<organism evidence="7 8">
    <name type="scientific">Betta splendens</name>
    <name type="common">Siamese fighting fish</name>
    <dbReference type="NCBI Taxonomy" id="158456"/>
    <lineage>
        <taxon>Eukaryota</taxon>
        <taxon>Metazoa</taxon>
        <taxon>Chordata</taxon>
        <taxon>Craniata</taxon>
        <taxon>Vertebrata</taxon>
        <taxon>Euteleostomi</taxon>
        <taxon>Actinopterygii</taxon>
        <taxon>Neopterygii</taxon>
        <taxon>Teleostei</taxon>
        <taxon>Neoteleostei</taxon>
        <taxon>Acanthomorphata</taxon>
        <taxon>Anabantaria</taxon>
        <taxon>Anabantiformes</taxon>
        <taxon>Anabantoidei</taxon>
        <taxon>Osphronemidae</taxon>
        <taxon>Betta</taxon>
    </lineage>
</organism>
<dbReference type="PROSITE" id="PS00518">
    <property type="entry name" value="ZF_RING_1"/>
    <property type="match status" value="1"/>
</dbReference>
<name>A0A6P7LXG5_BETSP</name>
<dbReference type="AlphaFoldDB" id="A0A6P7LXG5"/>